<feature type="transmembrane region" description="Helical" evidence="6">
    <location>
        <begin position="375"/>
        <end position="403"/>
    </location>
</feature>
<name>A0A916QUL0_9RHOB</name>
<protein>
    <submittedName>
        <fullName evidence="7">Branched-chain amino acid ABC transporter permease</fullName>
    </submittedName>
</protein>
<feature type="transmembrane region" description="Helical" evidence="6">
    <location>
        <begin position="283"/>
        <end position="304"/>
    </location>
</feature>
<dbReference type="Proteomes" id="UP000628017">
    <property type="component" value="Unassembled WGS sequence"/>
</dbReference>
<keyword evidence="5 6" id="KW-0472">Membrane</keyword>
<evidence type="ECO:0000313" key="7">
    <source>
        <dbReference type="EMBL" id="GGA14665.1"/>
    </source>
</evidence>
<evidence type="ECO:0000256" key="3">
    <source>
        <dbReference type="ARBA" id="ARBA00022692"/>
    </source>
</evidence>
<organism evidence="7 8">
    <name type="scientific">Neptunicoccus cionae</name>
    <dbReference type="NCBI Taxonomy" id="2035344"/>
    <lineage>
        <taxon>Bacteria</taxon>
        <taxon>Pseudomonadati</taxon>
        <taxon>Pseudomonadota</taxon>
        <taxon>Alphaproteobacteria</taxon>
        <taxon>Rhodobacterales</taxon>
        <taxon>Paracoccaceae</taxon>
        <taxon>Neptunicoccus</taxon>
    </lineage>
</organism>
<reference evidence="7" key="2">
    <citation type="submission" date="2020-09" db="EMBL/GenBank/DDBJ databases">
        <authorList>
            <person name="Sun Q."/>
            <person name="Zhou Y."/>
        </authorList>
    </citation>
    <scope>NUCLEOTIDE SEQUENCE</scope>
    <source>
        <strain evidence="7">CGMCC 1.15880</strain>
    </source>
</reference>
<feature type="transmembrane region" description="Helical" evidence="6">
    <location>
        <begin position="35"/>
        <end position="66"/>
    </location>
</feature>
<dbReference type="PANTHER" id="PTHR30482:SF1">
    <property type="entry name" value="BRANCHED-CHAIN AMINO ACID TRANSPORT PERMEASE PROTEIN LIVM-RELATED"/>
    <property type="match status" value="1"/>
</dbReference>
<proteinExistence type="predicted"/>
<gene>
    <name evidence="7" type="ORF">GCM10011498_13620</name>
</gene>
<dbReference type="InterPro" id="IPR001851">
    <property type="entry name" value="ABC_transp_permease"/>
</dbReference>
<keyword evidence="2" id="KW-1003">Cell membrane</keyword>
<feature type="transmembrane region" description="Helical" evidence="6">
    <location>
        <begin position="78"/>
        <end position="104"/>
    </location>
</feature>
<evidence type="ECO:0000256" key="1">
    <source>
        <dbReference type="ARBA" id="ARBA00004651"/>
    </source>
</evidence>
<feature type="transmembrane region" description="Helical" evidence="6">
    <location>
        <begin position="147"/>
        <end position="164"/>
    </location>
</feature>
<keyword evidence="4 6" id="KW-1133">Transmembrane helix</keyword>
<evidence type="ECO:0000256" key="5">
    <source>
        <dbReference type="ARBA" id="ARBA00023136"/>
    </source>
</evidence>
<keyword evidence="8" id="KW-1185">Reference proteome</keyword>
<sequence length="461" mass="49344">MIVTLLGLACFALLVVSLAPRLVGLSPLPDRIRNVSLFAIMALLITIVGLIQSWNVALALLNLCLISSIMALGVNIQWGYAGLLNVGIMGFAALGGVAAVLISADPVADAWAAGALGIFVSFILAVVTVMATVYAYRNMAPSMARNLALFAIIVIGLIAIRYFYGPAKDAIEDVNPASEGYLGGLGLPIILAWPVGGVLAGLAAWVIGKTALGLRSDYLAIATLGIAEIIVAIIKHEDWLTRGVKNVSGLPRPVPYEIDLQQSQWFVDIATRLGQDPALSSSVFVKLCYAVLFTVVLLAVLWLSERALNSPWGRMMRAIRDNEVSANAMGKDVVARHLQVFVLGSIVVGIAGAMLTTLDGQLTPGAYQPLRYTFLIWVMVILGGSGNNWGAVLGGFVVWFFWIQAEPIGSWLMQTLTAGMAEDNALRVHLLNSTAHMRLMTMGIILLLVLRFSPRGLIPEK</sequence>
<dbReference type="EMBL" id="BMKA01000002">
    <property type="protein sequence ID" value="GGA14665.1"/>
    <property type="molecule type" value="Genomic_DNA"/>
</dbReference>
<dbReference type="Pfam" id="PF02653">
    <property type="entry name" value="BPD_transp_2"/>
    <property type="match status" value="1"/>
</dbReference>
<comment type="subcellular location">
    <subcellularLocation>
        <location evidence="1">Cell membrane</location>
        <topology evidence="1">Multi-pass membrane protein</topology>
    </subcellularLocation>
</comment>
<comment type="caution">
    <text evidence="7">The sequence shown here is derived from an EMBL/GenBank/DDBJ whole genome shotgun (WGS) entry which is preliminary data.</text>
</comment>
<evidence type="ECO:0000256" key="2">
    <source>
        <dbReference type="ARBA" id="ARBA00022475"/>
    </source>
</evidence>
<accession>A0A916QUL0</accession>
<dbReference type="CDD" id="cd06581">
    <property type="entry name" value="TM_PBP1_LivM_like"/>
    <property type="match status" value="1"/>
</dbReference>
<reference evidence="7" key="1">
    <citation type="journal article" date="2014" name="Int. J. Syst. Evol. Microbiol.">
        <title>Complete genome sequence of Corynebacterium casei LMG S-19264T (=DSM 44701T), isolated from a smear-ripened cheese.</title>
        <authorList>
            <consortium name="US DOE Joint Genome Institute (JGI-PGF)"/>
            <person name="Walter F."/>
            <person name="Albersmeier A."/>
            <person name="Kalinowski J."/>
            <person name="Ruckert C."/>
        </authorList>
    </citation>
    <scope>NUCLEOTIDE SEQUENCE</scope>
    <source>
        <strain evidence="7">CGMCC 1.15880</strain>
    </source>
</reference>
<dbReference type="GO" id="GO:0015658">
    <property type="term" value="F:branched-chain amino acid transmembrane transporter activity"/>
    <property type="evidence" value="ECO:0007669"/>
    <property type="project" value="InterPro"/>
</dbReference>
<dbReference type="GO" id="GO:0005886">
    <property type="term" value="C:plasma membrane"/>
    <property type="evidence" value="ECO:0007669"/>
    <property type="project" value="UniProtKB-SubCell"/>
</dbReference>
<feature type="transmembrane region" description="Helical" evidence="6">
    <location>
        <begin position="338"/>
        <end position="355"/>
    </location>
</feature>
<keyword evidence="3 6" id="KW-0812">Transmembrane</keyword>
<dbReference type="AlphaFoldDB" id="A0A916QUL0"/>
<dbReference type="InterPro" id="IPR043428">
    <property type="entry name" value="LivM-like"/>
</dbReference>
<dbReference type="PANTHER" id="PTHR30482">
    <property type="entry name" value="HIGH-AFFINITY BRANCHED-CHAIN AMINO ACID TRANSPORT SYSTEM PERMEASE"/>
    <property type="match status" value="1"/>
</dbReference>
<evidence type="ECO:0000256" key="4">
    <source>
        <dbReference type="ARBA" id="ARBA00022989"/>
    </source>
</evidence>
<evidence type="ECO:0000313" key="8">
    <source>
        <dbReference type="Proteomes" id="UP000628017"/>
    </source>
</evidence>
<feature type="transmembrane region" description="Helical" evidence="6">
    <location>
        <begin position="218"/>
        <end position="234"/>
    </location>
</feature>
<feature type="transmembrane region" description="Helical" evidence="6">
    <location>
        <begin position="110"/>
        <end position="135"/>
    </location>
</feature>
<evidence type="ECO:0000256" key="6">
    <source>
        <dbReference type="SAM" id="Phobius"/>
    </source>
</evidence>
<feature type="transmembrane region" description="Helical" evidence="6">
    <location>
        <begin position="184"/>
        <end position="206"/>
    </location>
</feature>